<reference evidence="7 8" key="1">
    <citation type="journal article" date="2020" name="Antonie Van Leeuwenhoek">
        <title>Rhodopirellula heiligendammensis sp. nov., Rhodopirellula pilleata sp. nov., and Rhodopirellula solitaria sp. nov. isolated from natural or artificial marine surfaces in Northern Germany and California, USA, and emended description of the genus Rhodopirellula.</title>
        <authorList>
            <person name="Kallscheuer N."/>
            <person name="Wiegand S."/>
            <person name="Jogler M."/>
            <person name="Boedeker C."/>
            <person name="Peeters S.H."/>
            <person name="Rast P."/>
            <person name="Heuer A."/>
            <person name="Jetten M.S.M."/>
            <person name="Rohde M."/>
            <person name="Jogler C."/>
        </authorList>
    </citation>
    <scope>NUCLEOTIDE SEQUENCE [LARGE SCALE GENOMIC DNA]</scope>
    <source>
        <strain evidence="7 8">Poly21</strain>
    </source>
</reference>
<evidence type="ECO:0000313" key="8">
    <source>
        <dbReference type="Proteomes" id="UP000319908"/>
    </source>
</evidence>
<dbReference type="EC" id="2.5.1.25" evidence="1"/>
<evidence type="ECO:0000313" key="7">
    <source>
        <dbReference type="EMBL" id="TWU19385.1"/>
    </source>
</evidence>
<sequence>MVILQHRRERFHPFNTARIVSESLQQCQLLVAYNDELAQQFETLTLHDDVGLLYPGPHSELLSELPPPRRPSQLVVLDGTWHQAKTLYRDIPRLHELPQYRLAPTSPGRYRIRREPNEHALSTLEATVAALMDLEPENEALAGLTKVFDRMIGDQLRETTTNWRQNSRRRRGSANVPRILTGDLKNIVVAYGERESGLPRPIYWNAMRLGNGERFACAIESDAFEDDQLMHHLRLDRHVVKNAVSMDEFCKRWRAFVRTGDRIALQHHGTADLLRSVGADFVPKVILKSINVPASIKKKNPTQSSPEGSRAQERLQTAVDYVYRLNAMYRDSASPIVIPD</sequence>
<dbReference type="InterPro" id="IPR039262">
    <property type="entry name" value="DTWD2/TAPT"/>
</dbReference>
<keyword evidence="3" id="KW-0949">S-adenosyl-L-methionine</keyword>
<evidence type="ECO:0000259" key="6">
    <source>
        <dbReference type="SMART" id="SM01144"/>
    </source>
</evidence>
<evidence type="ECO:0000256" key="2">
    <source>
        <dbReference type="ARBA" id="ARBA00022679"/>
    </source>
</evidence>
<keyword evidence="8" id="KW-1185">Reference proteome</keyword>
<comment type="similarity">
    <text evidence="5">Belongs to the TDD superfamily. DTWD2 family.</text>
</comment>
<organism evidence="7 8">
    <name type="scientific">Allorhodopirellula heiligendammensis</name>
    <dbReference type="NCBI Taxonomy" id="2714739"/>
    <lineage>
        <taxon>Bacteria</taxon>
        <taxon>Pseudomonadati</taxon>
        <taxon>Planctomycetota</taxon>
        <taxon>Planctomycetia</taxon>
        <taxon>Pirellulales</taxon>
        <taxon>Pirellulaceae</taxon>
        <taxon>Allorhodopirellula</taxon>
    </lineage>
</organism>
<evidence type="ECO:0000256" key="4">
    <source>
        <dbReference type="ARBA" id="ARBA00022694"/>
    </source>
</evidence>
<evidence type="ECO:0000256" key="1">
    <source>
        <dbReference type="ARBA" id="ARBA00012386"/>
    </source>
</evidence>
<feature type="domain" description="DTW" evidence="6">
    <location>
        <begin position="1"/>
        <end position="160"/>
    </location>
</feature>
<dbReference type="InterPro" id="IPR005636">
    <property type="entry name" value="DTW"/>
</dbReference>
<dbReference type="SMART" id="SM01144">
    <property type="entry name" value="DTW"/>
    <property type="match status" value="1"/>
</dbReference>
<gene>
    <name evidence="7" type="ORF">Poly21_15580</name>
</gene>
<dbReference type="PANTHER" id="PTHR21392:SF0">
    <property type="entry name" value="TRNA-URIDINE AMINOCARBOXYPROPYLTRANSFERASE 2"/>
    <property type="match status" value="1"/>
</dbReference>
<dbReference type="Pfam" id="PF03942">
    <property type="entry name" value="DTW"/>
    <property type="match status" value="1"/>
</dbReference>
<name>A0A5C6C5J3_9BACT</name>
<evidence type="ECO:0000256" key="3">
    <source>
        <dbReference type="ARBA" id="ARBA00022691"/>
    </source>
</evidence>
<comment type="caution">
    <text evidence="7">The sequence shown here is derived from an EMBL/GenBank/DDBJ whole genome shotgun (WGS) entry which is preliminary data.</text>
</comment>
<dbReference type="AlphaFoldDB" id="A0A5C6C5J3"/>
<dbReference type="PANTHER" id="PTHR21392">
    <property type="entry name" value="TRNA-URIDINE AMINOCARBOXYPROPYLTRANSFERASE 2"/>
    <property type="match status" value="1"/>
</dbReference>
<evidence type="ECO:0000256" key="5">
    <source>
        <dbReference type="ARBA" id="ARBA00034489"/>
    </source>
</evidence>
<dbReference type="GO" id="GO:0008033">
    <property type="term" value="P:tRNA processing"/>
    <property type="evidence" value="ECO:0007669"/>
    <property type="project" value="UniProtKB-KW"/>
</dbReference>
<keyword evidence="4" id="KW-0819">tRNA processing</keyword>
<accession>A0A5C6C5J3</accession>
<dbReference type="Proteomes" id="UP000319908">
    <property type="component" value="Unassembled WGS sequence"/>
</dbReference>
<dbReference type="GO" id="GO:0016432">
    <property type="term" value="F:tRNA-uridine aminocarboxypropyltransferase activity"/>
    <property type="evidence" value="ECO:0007669"/>
    <property type="project" value="UniProtKB-EC"/>
</dbReference>
<protein>
    <recommendedName>
        <fullName evidence="1">tRNA-uridine aminocarboxypropyltransferase</fullName>
        <ecNumber evidence="1">2.5.1.25</ecNumber>
    </recommendedName>
</protein>
<keyword evidence="2" id="KW-0808">Transferase</keyword>
<proteinExistence type="inferred from homology"/>
<dbReference type="EMBL" id="SJPU01000001">
    <property type="protein sequence ID" value="TWU19385.1"/>
    <property type="molecule type" value="Genomic_DNA"/>
</dbReference>